<dbReference type="EMBL" id="CP019437">
    <property type="protein sequence ID" value="AQS49093.1"/>
    <property type="molecule type" value="Genomic_DNA"/>
</dbReference>
<keyword evidence="1" id="KW-0812">Transmembrane</keyword>
<evidence type="ECO:0000256" key="1">
    <source>
        <dbReference type="SAM" id="Phobius"/>
    </source>
</evidence>
<keyword evidence="3" id="KW-1185">Reference proteome</keyword>
<evidence type="ECO:0000313" key="2">
    <source>
        <dbReference type="EMBL" id="AQS49093.1"/>
    </source>
</evidence>
<proteinExistence type="predicted"/>
<keyword evidence="1" id="KW-0472">Membrane</keyword>
<protein>
    <recommendedName>
        <fullName evidence="4">Flp pilus assembly protein TadG</fullName>
    </recommendedName>
</protein>
<name>A0ABN4XI42_9RHOB</name>
<evidence type="ECO:0000313" key="3">
    <source>
        <dbReference type="Proteomes" id="UP000185622"/>
    </source>
</evidence>
<evidence type="ECO:0008006" key="4">
    <source>
        <dbReference type="Google" id="ProtNLM"/>
    </source>
</evidence>
<sequence length="223" mass="25006">MLMPKLRNLLHRFRKDEAGSIPIEGLLAFIMLSGWLILSIEIYDVFKIRGAATRANVTVSDLISRERDPIGPKYVAGIKKVFDFTTGNNDPSRSWIRVTLVRCWDDPLDLGHTCNDPAEGSDAKKVQLEDSYATGLAQSYTQEALDLEADRIPILAAGDQALIVETSYAYDLPFKLSEAYKAYLASIGKDPSKHFVGFHDAISFDNFIVTRPRVARLTWLDDH</sequence>
<keyword evidence="1" id="KW-1133">Transmembrane helix</keyword>
<dbReference type="Proteomes" id="UP000185622">
    <property type="component" value="Chromosome"/>
</dbReference>
<accession>A0ABN4XI42</accession>
<gene>
    <name evidence="2" type="ORF">BMG03_15840</name>
</gene>
<feature type="transmembrane region" description="Helical" evidence="1">
    <location>
        <begin position="21"/>
        <end position="38"/>
    </location>
</feature>
<reference evidence="2 3" key="1">
    <citation type="submission" date="2017-01" db="EMBL/GenBank/DDBJ databases">
        <title>The complete genome sequence of a sulfur-oxidizing marine bacterium Thioclava sp. 25B10_4T.</title>
        <authorList>
            <person name="Liu Y."/>
            <person name="Lai Q."/>
            <person name="Shao Z."/>
        </authorList>
    </citation>
    <scope>NUCLEOTIDE SEQUENCE [LARGE SCALE GENOMIC DNA]</scope>
    <source>
        <strain evidence="2 3">25B10_4</strain>
    </source>
</reference>
<organism evidence="2 3">
    <name type="scientific">Thioclava nitratireducens</name>
    <dbReference type="NCBI Taxonomy" id="1915078"/>
    <lineage>
        <taxon>Bacteria</taxon>
        <taxon>Pseudomonadati</taxon>
        <taxon>Pseudomonadota</taxon>
        <taxon>Alphaproteobacteria</taxon>
        <taxon>Rhodobacterales</taxon>
        <taxon>Paracoccaceae</taxon>
        <taxon>Thioclava</taxon>
    </lineage>
</organism>
<dbReference type="RefSeq" id="WP_075774206.1">
    <property type="nucleotide sequence ID" value="NZ_CP019437.1"/>
</dbReference>